<accession>A0ABR3QQ45</accession>
<keyword evidence="3" id="KW-1185">Reference proteome</keyword>
<feature type="signal peptide" evidence="1">
    <location>
        <begin position="1"/>
        <end position="16"/>
    </location>
</feature>
<evidence type="ECO:0000313" key="2">
    <source>
        <dbReference type="EMBL" id="KAL1594208.1"/>
    </source>
</evidence>
<sequence>MRAFLVSVVALATTSASPAAVRDISARASFWDSTIGLSNVTFLSKRWDGSPAMGRELNTAKDKSCALWSMMHLDDARAGQIFSPPRASAHSNYVQLDGMMPTQDAYSSADLQTDLTKWAYVTKTPRKDPKCDMGNGKDMYGLQAVLQAKGISADKKDWKCVRITHGDPEHKTVSIDDQKYTNPRTDQIVRVTGAIFQFAINAKDGVLVITKQYSATHQSQYRRPPIQAQDFPDLRSSSDITWLAWKPFHDKGAKLNHIITWSVTNGVSQRLIAAALEADSDHTLSDGEKALRPYPWVSWTADQGSGPLILGSPNGVGIGYLLAQHKPELGNRRVRKIEAFLADTAASNMREPSIAWEVEDALAEEV</sequence>
<keyword evidence="1" id="KW-0732">Signal</keyword>
<dbReference type="Proteomes" id="UP001521222">
    <property type="component" value="Unassembled WGS sequence"/>
</dbReference>
<proteinExistence type="predicted"/>
<name>A0ABR3QQ45_9PLEO</name>
<protein>
    <submittedName>
        <fullName evidence="2">Uncharacterized protein</fullName>
    </submittedName>
</protein>
<feature type="chain" id="PRO_5045202763" evidence="1">
    <location>
        <begin position="17"/>
        <end position="366"/>
    </location>
</feature>
<organism evidence="2 3">
    <name type="scientific">Nothophoma quercina</name>
    <dbReference type="NCBI Taxonomy" id="749835"/>
    <lineage>
        <taxon>Eukaryota</taxon>
        <taxon>Fungi</taxon>
        <taxon>Dikarya</taxon>
        <taxon>Ascomycota</taxon>
        <taxon>Pezizomycotina</taxon>
        <taxon>Dothideomycetes</taxon>
        <taxon>Pleosporomycetidae</taxon>
        <taxon>Pleosporales</taxon>
        <taxon>Pleosporineae</taxon>
        <taxon>Didymellaceae</taxon>
        <taxon>Nothophoma</taxon>
    </lineage>
</organism>
<reference evidence="2 3" key="1">
    <citation type="submission" date="2024-02" db="EMBL/GenBank/DDBJ databases">
        <title>De novo assembly and annotation of 12 fungi associated with fruit tree decline syndrome in Ontario, Canada.</title>
        <authorList>
            <person name="Sulman M."/>
            <person name="Ellouze W."/>
            <person name="Ilyukhin E."/>
        </authorList>
    </citation>
    <scope>NUCLEOTIDE SEQUENCE [LARGE SCALE GENOMIC DNA]</scope>
    <source>
        <strain evidence="2 3">M97-236</strain>
    </source>
</reference>
<gene>
    <name evidence="2" type="ORF">SLS59_008830</name>
</gene>
<evidence type="ECO:0000313" key="3">
    <source>
        <dbReference type="Proteomes" id="UP001521222"/>
    </source>
</evidence>
<dbReference type="EMBL" id="JAKIXB020000036">
    <property type="protein sequence ID" value="KAL1594208.1"/>
    <property type="molecule type" value="Genomic_DNA"/>
</dbReference>
<evidence type="ECO:0000256" key="1">
    <source>
        <dbReference type="SAM" id="SignalP"/>
    </source>
</evidence>
<comment type="caution">
    <text evidence="2">The sequence shown here is derived from an EMBL/GenBank/DDBJ whole genome shotgun (WGS) entry which is preliminary data.</text>
</comment>